<dbReference type="GO" id="GO:0003677">
    <property type="term" value="F:DNA binding"/>
    <property type="evidence" value="ECO:0007669"/>
    <property type="project" value="UniProtKB-KW"/>
</dbReference>
<dbReference type="SMART" id="SM00470">
    <property type="entry name" value="ParB"/>
    <property type="match status" value="1"/>
</dbReference>
<dbReference type="PANTHER" id="PTHR33375">
    <property type="entry name" value="CHROMOSOME-PARTITIONING PROTEIN PARB-RELATED"/>
    <property type="match status" value="1"/>
</dbReference>
<dbReference type="FunFam" id="1.10.10.2830:FF:000001">
    <property type="entry name" value="Chromosome partitioning protein ParB"/>
    <property type="match status" value="1"/>
</dbReference>
<dbReference type="InterPro" id="IPR050336">
    <property type="entry name" value="Chromosome_partition/occlusion"/>
</dbReference>
<dbReference type="GO" id="GO:0045881">
    <property type="term" value="P:positive regulation of sporulation resulting in formation of a cellular spore"/>
    <property type="evidence" value="ECO:0007669"/>
    <property type="project" value="TreeGrafter"/>
</dbReference>
<dbReference type="InterPro" id="IPR036086">
    <property type="entry name" value="ParB/Sulfiredoxin_sf"/>
</dbReference>
<sequence>MTKHRGLGRGLDALLGANQKPKGEEELAQLPVTALKPGKFQPRTRMDDASLAELAESIKARGVIQPIIVRPVDDSQYEILAGERRWRAARIAGLERVPAIVRSVSDDAALGIGLIENIQREDLSPIEEAKGLRRLIDEFHITHEEAARAVGRSRAAVTNLLRLLELAAAVQEMVLDGRLDMGHARALLSLGKARQVELAERIIALGLSVRDAERLAQDAGAAPKAGAKPGRAKLDADSRRLQEELSEALGATVALKPRRGGRGSVVIDYTNLDQLQGLVQRLKRR</sequence>
<dbReference type="GO" id="GO:0005694">
    <property type="term" value="C:chromosome"/>
    <property type="evidence" value="ECO:0007669"/>
    <property type="project" value="TreeGrafter"/>
</dbReference>
<dbReference type="PANTHER" id="PTHR33375:SF1">
    <property type="entry name" value="CHROMOSOME-PARTITIONING PROTEIN PARB-RELATED"/>
    <property type="match status" value="1"/>
</dbReference>
<evidence type="ECO:0000259" key="5">
    <source>
        <dbReference type="SMART" id="SM00470"/>
    </source>
</evidence>
<dbReference type="GO" id="GO:0007059">
    <property type="term" value="P:chromosome segregation"/>
    <property type="evidence" value="ECO:0007669"/>
    <property type="project" value="UniProtKB-KW"/>
</dbReference>
<proteinExistence type="inferred from homology"/>
<dbReference type="InParanoid" id="A0A6M4HG03"/>
<name>A0A6M4HG03_9PROT</name>
<dbReference type="Gene3D" id="3.90.1530.30">
    <property type="match status" value="1"/>
</dbReference>
<comment type="function">
    <text evidence="4">Involved in chromosome partition. Localize to both poles of the predivisional cell following completion of DNA replication. Binds to the DNA origin of replication.</text>
</comment>
<evidence type="ECO:0000256" key="4">
    <source>
        <dbReference type="ARBA" id="ARBA00025472"/>
    </source>
</evidence>
<dbReference type="FunFam" id="3.90.1530.30:FF:000001">
    <property type="entry name" value="Chromosome partitioning protein ParB"/>
    <property type="match status" value="1"/>
</dbReference>
<protein>
    <submittedName>
        <fullName evidence="6">Putative chromosome-partitioning protein ParB</fullName>
    </submittedName>
</protein>
<dbReference type="InterPro" id="IPR057240">
    <property type="entry name" value="ParB_dimer_C"/>
</dbReference>
<dbReference type="InterPro" id="IPR004437">
    <property type="entry name" value="ParB/RepB/Spo0J"/>
</dbReference>
<evidence type="ECO:0000256" key="2">
    <source>
        <dbReference type="ARBA" id="ARBA00022829"/>
    </source>
</evidence>
<dbReference type="SUPFAM" id="SSF110849">
    <property type="entry name" value="ParB/Sulfiredoxin"/>
    <property type="match status" value="1"/>
</dbReference>
<reference evidence="6 7" key="1">
    <citation type="submission" date="2020-04" db="EMBL/GenBank/DDBJ databases">
        <title>Usitatibacter rugosus gen. nov., sp. nov. and Usitatibacter palustris sp. nov., novel members of Usitatibacteraceae fam. nov. within the order Nitrosomonadales isolated from soil.</title>
        <authorList>
            <person name="Huber K.J."/>
            <person name="Neumann-Schaal M."/>
            <person name="Geppert A."/>
            <person name="Luckner M."/>
            <person name="Wanner G."/>
            <person name="Overmann J."/>
        </authorList>
    </citation>
    <scope>NUCLEOTIDE SEQUENCE [LARGE SCALE GENOMIC DNA]</scope>
    <source>
        <strain evidence="6 7">Swamp67</strain>
    </source>
</reference>
<keyword evidence="7" id="KW-1185">Reference proteome</keyword>
<dbReference type="Pfam" id="PF17762">
    <property type="entry name" value="HTH_ParB"/>
    <property type="match status" value="1"/>
</dbReference>
<feature type="domain" description="ParB-like N-terminal" evidence="5">
    <location>
        <begin position="28"/>
        <end position="118"/>
    </location>
</feature>
<keyword evidence="3" id="KW-0238">DNA-binding</keyword>
<keyword evidence="2" id="KW-0159">Chromosome partition</keyword>
<comment type="similarity">
    <text evidence="1">Belongs to the ParB family.</text>
</comment>
<evidence type="ECO:0000313" key="6">
    <source>
        <dbReference type="EMBL" id="QJR16967.1"/>
    </source>
</evidence>
<dbReference type="SUPFAM" id="SSF109709">
    <property type="entry name" value="KorB DNA-binding domain-like"/>
    <property type="match status" value="1"/>
</dbReference>
<dbReference type="KEGG" id="upl:DSM104440_03804"/>
<dbReference type="Pfam" id="PF23552">
    <property type="entry name" value="ParB_C"/>
    <property type="match status" value="1"/>
</dbReference>
<dbReference type="Pfam" id="PF02195">
    <property type="entry name" value="ParB_N"/>
    <property type="match status" value="1"/>
</dbReference>
<dbReference type="AlphaFoldDB" id="A0A6M4HG03"/>
<evidence type="ECO:0000313" key="7">
    <source>
        <dbReference type="Proteomes" id="UP000503096"/>
    </source>
</evidence>
<dbReference type="RefSeq" id="WP_171165525.1">
    <property type="nucleotide sequence ID" value="NZ_CP053073.1"/>
</dbReference>
<dbReference type="InterPro" id="IPR003115">
    <property type="entry name" value="ParB_N"/>
</dbReference>
<gene>
    <name evidence="6" type="primary">parB</name>
    <name evidence="6" type="ORF">DSM104440_03804</name>
</gene>
<dbReference type="CDD" id="cd16393">
    <property type="entry name" value="SPO0J_N"/>
    <property type="match status" value="1"/>
</dbReference>
<evidence type="ECO:0000256" key="3">
    <source>
        <dbReference type="ARBA" id="ARBA00023125"/>
    </source>
</evidence>
<accession>A0A6M4HG03</accession>
<organism evidence="6 7">
    <name type="scientific">Usitatibacter palustris</name>
    <dbReference type="NCBI Taxonomy" id="2732487"/>
    <lineage>
        <taxon>Bacteria</taxon>
        <taxon>Pseudomonadati</taxon>
        <taxon>Pseudomonadota</taxon>
        <taxon>Betaproteobacteria</taxon>
        <taxon>Nitrosomonadales</taxon>
        <taxon>Usitatibacteraceae</taxon>
        <taxon>Usitatibacter</taxon>
    </lineage>
</organism>
<dbReference type="NCBIfam" id="TIGR00180">
    <property type="entry name" value="parB_part"/>
    <property type="match status" value="1"/>
</dbReference>
<dbReference type="EMBL" id="CP053073">
    <property type="protein sequence ID" value="QJR16967.1"/>
    <property type="molecule type" value="Genomic_DNA"/>
</dbReference>
<dbReference type="InterPro" id="IPR041468">
    <property type="entry name" value="HTH_ParB/Spo0J"/>
</dbReference>
<dbReference type="Proteomes" id="UP000503096">
    <property type="component" value="Chromosome"/>
</dbReference>
<dbReference type="Gene3D" id="1.10.10.2830">
    <property type="match status" value="1"/>
</dbReference>
<evidence type="ECO:0000256" key="1">
    <source>
        <dbReference type="ARBA" id="ARBA00006295"/>
    </source>
</evidence>